<name>A0AAW9SGI3_9BACT</name>
<dbReference type="Pfam" id="PF00149">
    <property type="entry name" value="Metallophos"/>
    <property type="match status" value="1"/>
</dbReference>
<dbReference type="RefSeq" id="WP_346824388.1">
    <property type="nucleotide sequence ID" value="NZ_JBDKWZ010000024.1"/>
</dbReference>
<sequence>MMNEQAEFSFGVFADVQYCDHPPFKQRYYRQALHKLKDCIQTFQKRELAFVIQLGDLIDRDYKSFEAVNPVISGLNKPFYSLLGNHDFEVRPEYKSKVLSKLGLQKGYYHFQHQHFRLIVLDGNEVSCYAYPKESDAYSQALEELKSLQAQHLQNAQAWNGGISKTQLDWLEDVLQSAKQQDEKVIIFCHFPIWPESKYNLWNHRELNNLLQQYPNIVAYLNGHNHAGDYAKQGHIHFLTMHGVVETQEQSAYGIVHVYQNRLEIEGFGREPQRTLYF</sequence>
<dbReference type="SUPFAM" id="SSF56300">
    <property type="entry name" value="Metallo-dependent phosphatases"/>
    <property type="match status" value="1"/>
</dbReference>
<dbReference type="GO" id="GO:0008663">
    <property type="term" value="F:2',3'-cyclic-nucleotide 2'-phosphodiesterase activity"/>
    <property type="evidence" value="ECO:0007669"/>
    <property type="project" value="TreeGrafter"/>
</dbReference>
<feature type="domain" description="Calcineurin-like phosphoesterase" evidence="1">
    <location>
        <begin position="10"/>
        <end position="227"/>
    </location>
</feature>
<gene>
    <name evidence="2" type="ORF">AAG747_27080</name>
</gene>
<dbReference type="PANTHER" id="PTHR16509">
    <property type="match status" value="1"/>
</dbReference>
<evidence type="ECO:0000313" key="3">
    <source>
        <dbReference type="Proteomes" id="UP001403385"/>
    </source>
</evidence>
<dbReference type="InterPro" id="IPR004843">
    <property type="entry name" value="Calcineurin-like_PHP"/>
</dbReference>
<dbReference type="AlphaFoldDB" id="A0AAW9SGI3"/>
<dbReference type="InterPro" id="IPR029052">
    <property type="entry name" value="Metallo-depent_PP-like"/>
</dbReference>
<dbReference type="PANTHER" id="PTHR16509:SF1">
    <property type="entry name" value="MANGANESE-DEPENDENT ADP-RIBOSE_CDP-ALCOHOL DIPHOSPHATASE"/>
    <property type="match status" value="1"/>
</dbReference>
<dbReference type="EMBL" id="JBDKWZ010000024">
    <property type="protein sequence ID" value="MEN7551608.1"/>
    <property type="molecule type" value="Genomic_DNA"/>
</dbReference>
<proteinExistence type="predicted"/>
<keyword evidence="3" id="KW-1185">Reference proteome</keyword>
<dbReference type="Gene3D" id="3.60.21.10">
    <property type="match status" value="1"/>
</dbReference>
<comment type="caution">
    <text evidence="2">The sequence shown here is derived from an EMBL/GenBank/DDBJ whole genome shotgun (WGS) entry which is preliminary data.</text>
</comment>
<dbReference type="GO" id="GO:0047631">
    <property type="term" value="F:ADP-ribose diphosphatase activity"/>
    <property type="evidence" value="ECO:0007669"/>
    <property type="project" value="TreeGrafter"/>
</dbReference>
<protein>
    <submittedName>
        <fullName evidence="2">Metallophosphoesterase</fullName>
    </submittedName>
</protein>
<evidence type="ECO:0000313" key="2">
    <source>
        <dbReference type="EMBL" id="MEN7551608.1"/>
    </source>
</evidence>
<accession>A0AAW9SGI3</accession>
<dbReference type="Proteomes" id="UP001403385">
    <property type="component" value="Unassembled WGS sequence"/>
</dbReference>
<dbReference type="GO" id="GO:0047734">
    <property type="term" value="F:CDP-glycerol diphosphatase activity"/>
    <property type="evidence" value="ECO:0007669"/>
    <property type="project" value="TreeGrafter"/>
</dbReference>
<evidence type="ECO:0000259" key="1">
    <source>
        <dbReference type="Pfam" id="PF00149"/>
    </source>
</evidence>
<reference evidence="2 3" key="1">
    <citation type="submission" date="2024-04" db="EMBL/GenBank/DDBJ databases">
        <title>Novel genus in family Flammeovirgaceae.</title>
        <authorList>
            <person name="Nguyen T.H."/>
            <person name="Vuong T.Q."/>
            <person name="Le H."/>
            <person name="Kim S.-G."/>
        </authorList>
    </citation>
    <scope>NUCLEOTIDE SEQUENCE [LARGE SCALE GENOMIC DNA]</scope>
    <source>
        <strain evidence="2 3">JCM 23209</strain>
    </source>
</reference>
<dbReference type="GO" id="GO:0030145">
    <property type="term" value="F:manganese ion binding"/>
    <property type="evidence" value="ECO:0007669"/>
    <property type="project" value="TreeGrafter"/>
</dbReference>
<organism evidence="2 3">
    <name type="scientific">Rapidithrix thailandica</name>
    <dbReference type="NCBI Taxonomy" id="413964"/>
    <lineage>
        <taxon>Bacteria</taxon>
        <taxon>Pseudomonadati</taxon>
        <taxon>Bacteroidota</taxon>
        <taxon>Cytophagia</taxon>
        <taxon>Cytophagales</taxon>
        <taxon>Flammeovirgaceae</taxon>
        <taxon>Rapidithrix</taxon>
    </lineage>
</organism>